<gene>
    <name evidence="6" type="ORF">SAMN05192542_10179</name>
</gene>
<keyword evidence="4" id="KW-0804">Transcription</keyword>
<proteinExistence type="inferred from homology"/>
<dbReference type="PANTHER" id="PTHR30419:SF8">
    <property type="entry name" value="NITROGEN ASSIMILATION TRANSCRIPTIONAL ACTIVATOR-RELATED"/>
    <property type="match status" value="1"/>
</dbReference>
<evidence type="ECO:0000259" key="5">
    <source>
        <dbReference type="PROSITE" id="PS50931"/>
    </source>
</evidence>
<dbReference type="Pfam" id="PF00126">
    <property type="entry name" value="HTH_1"/>
    <property type="match status" value="1"/>
</dbReference>
<evidence type="ECO:0000256" key="4">
    <source>
        <dbReference type="ARBA" id="ARBA00023163"/>
    </source>
</evidence>
<dbReference type="Proteomes" id="UP000199120">
    <property type="component" value="Unassembled WGS sequence"/>
</dbReference>
<dbReference type="InterPro" id="IPR050950">
    <property type="entry name" value="HTH-type_LysR_regulators"/>
</dbReference>
<dbReference type="InterPro" id="IPR000847">
    <property type="entry name" value="LysR_HTH_N"/>
</dbReference>
<organism evidence="6 7">
    <name type="scientific">Paraburkholderia caballeronis</name>
    <dbReference type="NCBI Taxonomy" id="416943"/>
    <lineage>
        <taxon>Bacteria</taxon>
        <taxon>Pseudomonadati</taxon>
        <taxon>Pseudomonadota</taxon>
        <taxon>Betaproteobacteria</taxon>
        <taxon>Burkholderiales</taxon>
        <taxon>Burkholderiaceae</taxon>
        <taxon>Paraburkholderia</taxon>
    </lineage>
</organism>
<dbReference type="GO" id="GO:0005829">
    <property type="term" value="C:cytosol"/>
    <property type="evidence" value="ECO:0007669"/>
    <property type="project" value="TreeGrafter"/>
</dbReference>
<dbReference type="Gene3D" id="3.40.190.290">
    <property type="match status" value="1"/>
</dbReference>
<evidence type="ECO:0000256" key="3">
    <source>
        <dbReference type="ARBA" id="ARBA00023125"/>
    </source>
</evidence>
<evidence type="ECO:0000313" key="7">
    <source>
        <dbReference type="Proteomes" id="UP000199120"/>
    </source>
</evidence>
<comment type="similarity">
    <text evidence="1">Belongs to the LysR transcriptional regulatory family.</text>
</comment>
<keyword evidence="3 6" id="KW-0238">DNA-binding</keyword>
<dbReference type="SUPFAM" id="SSF46785">
    <property type="entry name" value="Winged helix' DNA-binding domain"/>
    <property type="match status" value="1"/>
</dbReference>
<dbReference type="SUPFAM" id="SSF53850">
    <property type="entry name" value="Periplasmic binding protein-like II"/>
    <property type="match status" value="1"/>
</dbReference>
<dbReference type="EMBL" id="FOAJ01000001">
    <property type="protein sequence ID" value="SEK19128.1"/>
    <property type="molecule type" value="Genomic_DNA"/>
</dbReference>
<dbReference type="GO" id="GO:0003700">
    <property type="term" value="F:DNA-binding transcription factor activity"/>
    <property type="evidence" value="ECO:0007669"/>
    <property type="project" value="InterPro"/>
</dbReference>
<feature type="domain" description="HTH lysR-type" evidence="5">
    <location>
        <begin position="15"/>
        <end position="72"/>
    </location>
</feature>
<protein>
    <submittedName>
        <fullName evidence="6">DNA-binding transcriptional regulator, LysR family</fullName>
    </submittedName>
</protein>
<dbReference type="STRING" id="416943.SAMN05445871_6187"/>
<keyword evidence="2" id="KW-0805">Transcription regulation</keyword>
<dbReference type="PROSITE" id="PS50931">
    <property type="entry name" value="HTH_LYSR"/>
    <property type="match status" value="1"/>
</dbReference>
<keyword evidence="7" id="KW-1185">Reference proteome</keyword>
<dbReference type="PANTHER" id="PTHR30419">
    <property type="entry name" value="HTH-TYPE TRANSCRIPTIONAL REGULATOR YBHD"/>
    <property type="match status" value="1"/>
</dbReference>
<evidence type="ECO:0000313" key="6">
    <source>
        <dbReference type="EMBL" id="SEK19128.1"/>
    </source>
</evidence>
<dbReference type="PRINTS" id="PR00039">
    <property type="entry name" value="HTHLYSR"/>
</dbReference>
<dbReference type="InterPro" id="IPR005119">
    <property type="entry name" value="LysR_subst-bd"/>
</dbReference>
<accession>A0A1H7EZD1</accession>
<dbReference type="GO" id="GO:0003677">
    <property type="term" value="F:DNA binding"/>
    <property type="evidence" value="ECO:0007669"/>
    <property type="project" value="UniProtKB-KW"/>
</dbReference>
<evidence type="ECO:0000256" key="2">
    <source>
        <dbReference type="ARBA" id="ARBA00023015"/>
    </source>
</evidence>
<dbReference type="OrthoDB" id="5914299at2"/>
<dbReference type="InterPro" id="IPR036388">
    <property type="entry name" value="WH-like_DNA-bd_sf"/>
</dbReference>
<evidence type="ECO:0000256" key="1">
    <source>
        <dbReference type="ARBA" id="ARBA00009437"/>
    </source>
</evidence>
<sequence length="321" mass="34549">MLDDASNHGYLRTRLKMRHWVLVVALADEGGLHRAAAALSITQPAASKLLRELEDTLGVALFERMPRGMRPTRYGDALIRHARAVLGSLDGARHELAALKDGRLGHVAIGAITSPGVRVLPAAVAAVKRTHADLRVSVEIDASHALLDRLAQDQLDIVIGRLPAGDDRPPLRYEPLSGEPVCAAVRPGHPLLGRAALTLADVHHHAWLVPPAGSVLRHRFDLMFRRASIAPPANVVETGALLFVTRVLEQSDMIAVLAQDVARYYAAHGMIAMLPLPMDCRMDDFGLITRADRLLSPAATVMIDALRAASRDAYASCPAAG</sequence>
<name>A0A1H7EZD1_9BURK</name>
<dbReference type="AlphaFoldDB" id="A0A1H7EZD1"/>
<dbReference type="RefSeq" id="WP_090552882.1">
    <property type="nucleotide sequence ID" value="NZ_FNSR01000003.1"/>
</dbReference>
<reference evidence="7" key="1">
    <citation type="submission" date="2016-10" db="EMBL/GenBank/DDBJ databases">
        <authorList>
            <person name="Varghese N."/>
            <person name="Submissions S."/>
        </authorList>
    </citation>
    <scope>NUCLEOTIDE SEQUENCE [LARGE SCALE GENOMIC DNA]</scope>
    <source>
        <strain evidence="7">LMG 26416</strain>
    </source>
</reference>
<dbReference type="Gene3D" id="1.10.10.10">
    <property type="entry name" value="Winged helix-like DNA-binding domain superfamily/Winged helix DNA-binding domain"/>
    <property type="match status" value="1"/>
</dbReference>
<dbReference type="Pfam" id="PF03466">
    <property type="entry name" value="LysR_substrate"/>
    <property type="match status" value="1"/>
</dbReference>
<dbReference type="InterPro" id="IPR036390">
    <property type="entry name" value="WH_DNA-bd_sf"/>
</dbReference>